<evidence type="ECO:0000313" key="9">
    <source>
        <dbReference type="Proteomes" id="UP000272503"/>
    </source>
</evidence>
<dbReference type="EMBL" id="RCUX01000001">
    <property type="protein sequence ID" value="RLP78096.1"/>
    <property type="molecule type" value="Genomic_DNA"/>
</dbReference>
<comment type="subcellular location">
    <subcellularLocation>
        <location evidence="1">Cell membrane</location>
        <topology evidence="1">Multi-pass membrane protein</topology>
    </subcellularLocation>
</comment>
<accession>A0A3L7AC78</accession>
<reference evidence="8 9" key="1">
    <citation type="submission" date="2018-10" db="EMBL/GenBank/DDBJ databases">
        <authorList>
            <person name="Li J."/>
        </authorList>
    </citation>
    <scope>NUCLEOTIDE SEQUENCE [LARGE SCALE GENOMIC DNA]</scope>
    <source>
        <strain evidence="8 9">IF 016277</strain>
    </source>
</reference>
<dbReference type="GO" id="GO:0005886">
    <property type="term" value="C:plasma membrane"/>
    <property type="evidence" value="ECO:0007669"/>
    <property type="project" value="UniProtKB-SubCell"/>
</dbReference>
<comment type="caution">
    <text evidence="8">The sequence shown here is derived from an EMBL/GenBank/DDBJ whole genome shotgun (WGS) entry which is preliminary data.</text>
</comment>
<name>A0A3L7AC78_9MICO</name>
<feature type="domain" description="Cardiolipin synthase N-terminal" evidence="7">
    <location>
        <begin position="30"/>
        <end position="69"/>
    </location>
</feature>
<evidence type="ECO:0000256" key="3">
    <source>
        <dbReference type="ARBA" id="ARBA00022692"/>
    </source>
</evidence>
<keyword evidence="2" id="KW-1003">Cell membrane</keyword>
<evidence type="ECO:0000256" key="5">
    <source>
        <dbReference type="ARBA" id="ARBA00023136"/>
    </source>
</evidence>
<dbReference type="Proteomes" id="UP000272503">
    <property type="component" value="Unassembled WGS sequence"/>
</dbReference>
<evidence type="ECO:0000256" key="6">
    <source>
        <dbReference type="SAM" id="Phobius"/>
    </source>
</evidence>
<dbReference type="InterPro" id="IPR027379">
    <property type="entry name" value="CLS_N"/>
</dbReference>
<evidence type="ECO:0000256" key="1">
    <source>
        <dbReference type="ARBA" id="ARBA00004651"/>
    </source>
</evidence>
<feature type="transmembrane region" description="Helical" evidence="6">
    <location>
        <begin position="48"/>
        <end position="68"/>
    </location>
</feature>
<sequence length="133" mass="14332">MGTSIWENFWNVIVLLLYVVVFVSYLMALFAVIGDLFRDHKLAGGWKALWIVGLVFIPLLTLVIYLIARGSGMGKRAAEAQRSAQNAADAYIREAAGKATPSDEIATAKALLDSGAISADEYATLKANALARV</sequence>
<dbReference type="OrthoDB" id="7596142at2"/>
<organism evidence="8 9">
    <name type="scientific">Mycetocola tolaasinivorans</name>
    <dbReference type="NCBI Taxonomy" id="76635"/>
    <lineage>
        <taxon>Bacteria</taxon>
        <taxon>Bacillati</taxon>
        <taxon>Actinomycetota</taxon>
        <taxon>Actinomycetes</taxon>
        <taxon>Micrococcales</taxon>
        <taxon>Microbacteriaceae</taxon>
        <taxon>Mycetocola</taxon>
    </lineage>
</organism>
<keyword evidence="3 6" id="KW-0812">Transmembrane</keyword>
<keyword evidence="5 6" id="KW-0472">Membrane</keyword>
<protein>
    <recommendedName>
        <fullName evidence="7">Cardiolipin synthase N-terminal domain-containing protein</fullName>
    </recommendedName>
</protein>
<dbReference type="Pfam" id="PF13396">
    <property type="entry name" value="PLDc_N"/>
    <property type="match status" value="1"/>
</dbReference>
<proteinExistence type="predicted"/>
<evidence type="ECO:0000313" key="8">
    <source>
        <dbReference type="EMBL" id="RLP78096.1"/>
    </source>
</evidence>
<dbReference type="AlphaFoldDB" id="A0A3L7AC78"/>
<evidence type="ECO:0000256" key="2">
    <source>
        <dbReference type="ARBA" id="ARBA00022475"/>
    </source>
</evidence>
<feature type="transmembrane region" description="Helical" evidence="6">
    <location>
        <begin position="12"/>
        <end position="33"/>
    </location>
</feature>
<gene>
    <name evidence="8" type="ORF">D9V32_01860</name>
</gene>
<evidence type="ECO:0000259" key="7">
    <source>
        <dbReference type="Pfam" id="PF13396"/>
    </source>
</evidence>
<keyword evidence="4 6" id="KW-1133">Transmembrane helix</keyword>
<keyword evidence="9" id="KW-1185">Reference proteome</keyword>
<evidence type="ECO:0000256" key="4">
    <source>
        <dbReference type="ARBA" id="ARBA00022989"/>
    </source>
</evidence>
<dbReference type="RefSeq" id="WP_121647186.1">
    <property type="nucleotide sequence ID" value="NZ_RCUX01000001.1"/>
</dbReference>